<comment type="caution">
    <text evidence="9">The sequence shown here is derived from an EMBL/GenBank/DDBJ whole genome shotgun (WGS) entry which is preliminary data.</text>
</comment>
<feature type="region of interest" description="Disordered" evidence="6">
    <location>
        <begin position="160"/>
        <end position="194"/>
    </location>
</feature>
<dbReference type="RefSeq" id="WP_344172495.1">
    <property type="nucleotide sequence ID" value="NZ_BAAANC010000001.1"/>
</dbReference>
<evidence type="ECO:0000256" key="5">
    <source>
        <dbReference type="ARBA" id="ARBA00023163"/>
    </source>
</evidence>
<organism evidence="9 10">
    <name type="scientific">Kribbella lupini</name>
    <dbReference type="NCBI Taxonomy" id="291602"/>
    <lineage>
        <taxon>Bacteria</taxon>
        <taxon>Bacillati</taxon>
        <taxon>Actinomycetota</taxon>
        <taxon>Actinomycetes</taxon>
        <taxon>Propionibacteriales</taxon>
        <taxon>Kribbellaceae</taxon>
        <taxon>Kribbella</taxon>
    </lineage>
</organism>
<evidence type="ECO:0000256" key="4">
    <source>
        <dbReference type="ARBA" id="ARBA00023125"/>
    </source>
</evidence>
<dbReference type="NCBIfam" id="TIGR02937">
    <property type="entry name" value="sigma70-ECF"/>
    <property type="match status" value="1"/>
</dbReference>
<evidence type="ECO:0000259" key="8">
    <source>
        <dbReference type="Pfam" id="PF08281"/>
    </source>
</evidence>
<proteinExistence type="inferred from homology"/>
<dbReference type="Pfam" id="PF04542">
    <property type="entry name" value="Sigma70_r2"/>
    <property type="match status" value="1"/>
</dbReference>
<evidence type="ECO:0000259" key="7">
    <source>
        <dbReference type="Pfam" id="PF04542"/>
    </source>
</evidence>
<evidence type="ECO:0000256" key="2">
    <source>
        <dbReference type="ARBA" id="ARBA00023015"/>
    </source>
</evidence>
<dbReference type="Gene3D" id="1.10.1740.10">
    <property type="match status" value="1"/>
</dbReference>
<dbReference type="InterPro" id="IPR007627">
    <property type="entry name" value="RNA_pol_sigma70_r2"/>
</dbReference>
<sequence length="194" mass="22480">MTTTPTWDEIVRTHTPRVYHFAYRLTGNRYDAEDLTHDVFVRVFRYLHTYRPNSFEGWLYRITTNLFFDQVRHRNRIRFDELTPELRHRLPTKDLDPAALFDHRTLDDDIRSALATLDPRLRAAVVLRDIETLSYQQIATTLGVEIGTVSSRIHRARAHLRTSLAHRAPNRLNGRVPTNRPRSSPASGPAGEAA</sequence>
<evidence type="ECO:0000313" key="9">
    <source>
        <dbReference type="EMBL" id="GAA1520210.1"/>
    </source>
</evidence>
<gene>
    <name evidence="9" type="ORF">GCM10009741_21070</name>
</gene>
<dbReference type="InterPro" id="IPR039425">
    <property type="entry name" value="RNA_pol_sigma-70-like"/>
</dbReference>
<dbReference type="EMBL" id="BAAANC010000001">
    <property type="protein sequence ID" value="GAA1520210.1"/>
    <property type="molecule type" value="Genomic_DNA"/>
</dbReference>
<dbReference type="Proteomes" id="UP001500363">
    <property type="component" value="Unassembled WGS sequence"/>
</dbReference>
<evidence type="ECO:0000256" key="1">
    <source>
        <dbReference type="ARBA" id="ARBA00010641"/>
    </source>
</evidence>
<keyword evidence="10" id="KW-1185">Reference proteome</keyword>
<dbReference type="InterPro" id="IPR014284">
    <property type="entry name" value="RNA_pol_sigma-70_dom"/>
</dbReference>
<protein>
    <recommendedName>
        <fullName evidence="11">RNA polymerase sigma-70 factor (ECF subfamily)</fullName>
    </recommendedName>
</protein>
<evidence type="ECO:0000256" key="3">
    <source>
        <dbReference type="ARBA" id="ARBA00023082"/>
    </source>
</evidence>
<dbReference type="InterPro" id="IPR013324">
    <property type="entry name" value="RNA_pol_sigma_r3/r4-like"/>
</dbReference>
<dbReference type="CDD" id="cd06171">
    <property type="entry name" value="Sigma70_r4"/>
    <property type="match status" value="1"/>
</dbReference>
<dbReference type="InterPro" id="IPR013325">
    <property type="entry name" value="RNA_pol_sigma_r2"/>
</dbReference>
<keyword evidence="5" id="KW-0804">Transcription</keyword>
<accession>A0ABP4LE56</accession>
<dbReference type="SUPFAM" id="SSF88946">
    <property type="entry name" value="Sigma2 domain of RNA polymerase sigma factors"/>
    <property type="match status" value="1"/>
</dbReference>
<keyword evidence="3" id="KW-0731">Sigma factor</keyword>
<feature type="domain" description="RNA polymerase sigma-70 region 2" evidence="7">
    <location>
        <begin position="10"/>
        <end position="76"/>
    </location>
</feature>
<dbReference type="PANTHER" id="PTHR43133">
    <property type="entry name" value="RNA POLYMERASE ECF-TYPE SIGMA FACTO"/>
    <property type="match status" value="1"/>
</dbReference>
<comment type="similarity">
    <text evidence="1">Belongs to the sigma-70 factor family. ECF subfamily.</text>
</comment>
<dbReference type="InterPro" id="IPR036388">
    <property type="entry name" value="WH-like_DNA-bd_sf"/>
</dbReference>
<feature type="compositionally biased region" description="Low complexity" evidence="6">
    <location>
        <begin position="180"/>
        <end position="194"/>
    </location>
</feature>
<reference evidence="10" key="1">
    <citation type="journal article" date="2019" name="Int. J. Syst. Evol. Microbiol.">
        <title>The Global Catalogue of Microorganisms (GCM) 10K type strain sequencing project: providing services to taxonomists for standard genome sequencing and annotation.</title>
        <authorList>
            <consortium name="The Broad Institute Genomics Platform"/>
            <consortium name="The Broad Institute Genome Sequencing Center for Infectious Disease"/>
            <person name="Wu L."/>
            <person name="Ma J."/>
        </authorList>
    </citation>
    <scope>NUCLEOTIDE SEQUENCE [LARGE SCALE GENOMIC DNA]</scope>
    <source>
        <strain evidence="10">JCM 14303</strain>
    </source>
</reference>
<evidence type="ECO:0008006" key="11">
    <source>
        <dbReference type="Google" id="ProtNLM"/>
    </source>
</evidence>
<name>A0ABP4LE56_9ACTN</name>
<dbReference type="InterPro" id="IPR013249">
    <property type="entry name" value="RNA_pol_sigma70_r4_t2"/>
</dbReference>
<keyword evidence="4" id="KW-0238">DNA-binding</keyword>
<evidence type="ECO:0000313" key="10">
    <source>
        <dbReference type="Proteomes" id="UP001500363"/>
    </source>
</evidence>
<keyword evidence="2" id="KW-0805">Transcription regulation</keyword>
<dbReference type="Pfam" id="PF08281">
    <property type="entry name" value="Sigma70_r4_2"/>
    <property type="match status" value="1"/>
</dbReference>
<dbReference type="SUPFAM" id="SSF88659">
    <property type="entry name" value="Sigma3 and sigma4 domains of RNA polymerase sigma factors"/>
    <property type="match status" value="1"/>
</dbReference>
<evidence type="ECO:0000256" key="6">
    <source>
        <dbReference type="SAM" id="MobiDB-lite"/>
    </source>
</evidence>
<feature type="domain" description="RNA polymerase sigma factor 70 region 4 type 2" evidence="8">
    <location>
        <begin position="109"/>
        <end position="160"/>
    </location>
</feature>
<dbReference type="PANTHER" id="PTHR43133:SF8">
    <property type="entry name" value="RNA POLYMERASE SIGMA FACTOR HI_1459-RELATED"/>
    <property type="match status" value="1"/>
</dbReference>
<dbReference type="Gene3D" id="1.10.10.10">
    <property type="entry name" value="Winged helix-like DNA-binding domain superfamily/Winged helix DNA-binding domain"/>
    <property type="match status" value="1"/>
</dbReference>